<evidence type="ECO:0000313" key="13">
    <source>
        <dbReference type="Proteomes" id="UP000318571"/>
    </source>
</evidence>
<evidence type="ECO:0000256" key="5">
    <source>
        <dbReference type="ARBA" id="ARBA00023040"/>
    </source>
</evidence>
<protein>
    <recommendedName>
        <fullName evidence="11">G-protein coupled receptors family 1 profile domain-containing protein</fullName>
    </recommendedName>
</protein>
<dbReference type="Pfam" id="PF00001">
    <property type="entry name" value="7tm_1"/>
    <property type="match status" value="1"/>
</dbReference>
<feature type="transmembrane region" description="Helical" evidence="10">
    <location>
        <begin position="51"/>
        <end position="78"/>
    </location>
</feature>
<comment type="similarity">
    <text evidence="2">Belongs to the G-protein coupled receptor 1 family.</text>
</comment>
<dbReference type="PRINTS" id="PR00237">
    <property type="entry name" value="GPCRRHODOPSN"/>
</dbReference>
<dbReference type="InterPro" id="IPR000276">
    <property type="entry name" value="GPCR_Rhodpsn"/>
</dbReference>
<dbReference type="PANTHER" id="PTHR24235">
    <property type="entry name" value="NEUROPEPTIDE Y RECEPTOR"/>
    <property type="match status" value="1"/>
</dbReference>
<organism evidence="12 13">
    <name type="scientific">Tigriopus californicus</name>
    <name type="common">Marine copepod</name>
    <dbReference type="NCBI Taxonomy" id="6832"/>
    <lineage>
        <taxon>Eukaryota</taxon>
        <taxon>Metazoa</taxon>
        <taxon>Ecdysozoa</taxon>
        <taxon>Arthropoda</taxon>
        <taxon>Crustacea</taxon>
        <taxon>Multicrustacea</taxon>
        <taxon>Hexanauplia</taxon>
        <taxon>Copepoda</taxon>
        <taxon>Harpacticoida</taxon>
        <taxon>Harpacticidae</taxon>
        <taxon>Tigriopus</taxon>
    </lineage>
</organism>
<evidence type="ECO:0000256" key="10">
    <source>
        <dbReference type="SAM" id="Phobius"/>
    </source>
</evidence>
<keyword evidence="7" id="KW-0675">Receptor</keyword>
<evidence type="ECO:0000256" key="1">
    <source>
        <dbReference type="ARBA" id="ARBA00004141"/>
    </source>
</evidence>
<feature type="region of interest" description="Disordered" evidence="9">
    <location>
        <begin position="409"/>
        <end position="433"/>
    </location>
</feature>
<evidence type="ECO:0000256" key="7">
    <source>
        <dbReference type="ARBA" id="ARBA00023170"/>
    </source>
</evidence>
<dbReference type="Gene3D" id="1.20.1070.10">
    <property type="entry name" value="Rhodopsin 7-helix transmembrane proteins"/>
    <property type="match status" value="2"/>
</dbReference>
<evidence type="ECO:0000256" key="4">
    <source>
        <dbReference type="ARBA" id="ARBA00022989"/>
    </source>
</evidence>
<feature type="domain" description="G-protein coupled receptors family 1 profile" evidence="11">
    <location>
        <begin position="105"/>
        <end position="241"/>
    </location>
</feature>
<keyword evidence="13" id="KW-1185">Reference proteome</keyword>
<accession>A0A553PTE8</accession>
<dbReference type="GO" id="GO:0016020">
    <property type="term" value="C:membrane"/>
    <property type="evidence" value="ECO:0007669"/>
    <property type="project" value="UniProtKB-SubCell"/>
</dbReference>
<dbReference type="Proteomes" id="UP000318571">
    <property type="component" value="Chromosome 12"/>
</dbReference>
<dbReference type="EMBL" id="VCGU01000001">
    <property type="protein sequence ID" value="TRY80947.1"/>
    <property type="molecule type" value="Genomic_DNA"/>
</dbReference>
<dbReference type="GO" id="GO:0004930">
    <property type="term" value="F:G protein-coupled receptor activity"/>
    <property type="evidence" value="ECO:0007669"/>
    <property type="project" value="UniProtKB-KW"/>
</dbReference>
<evidence type="ECO:0000259" key="11">
    <source>
        <dbReference type="PROSITE" id="PS50262"/>
    </source>
</evidence>
<dbReference type="SUPFAM" id="SSF81321">
    <property type="entry name" value="Family A G protein-coupled receptor-like"/>
    <property type="match status" value="1"/>
</dbReference>
<evidence type="ECO:0000256" key="9">
    <source>
        <dbReference type="SAM" id="MobiDB-lite"/>
    </source>
</evidence>
<dbReference type="AlphaFoldDB" id="A0A553PTE8"/>
<dbReference type="PANTHER" id="PTHR24235:SF29">
    <property type="entry name" value="GH23382P"/>
    <property type="match status" value="1"/>
</dbReference>
<gene>
    <name evidence="12" type="ORF">TCAL_04728</name>
</gene>
<evidence type="ECO:0000256" key="3">
    <source>
        <dbReference type="ARBA" id="ARBA00022692"/>
    </source>
</evidence>
<name>A0A553PTE8_TIGCA</name>
<evidence type="ECO:0000256" key="8">
    <source>
        <dbReference type="ARBA" id="ARBA00023224"/>
    </source>
</evidence>
<reference evidence="12 13" key="1">
    <citation type="journal article" date="2018" name="Nat. Ecol. Evol.">
        <title>Genomic signatures of mitonuclear coevolution across populations of Tigriopus californicus.</title>
        <authorList>
            <person name="Barreto F.S."/>
            <person name="Watson E.T."/>
            <person name="Lima T.G."/>
            <person name="Willett C.S."/>
            <person name="Edmands S."/>
            <person name="Li W."/>
            <person name="Burton R.S."/>
        </authorList>
    </citation>
    <scope>NUCLEOTIDE SEQUENCE [LARGE SCALE GENOMIC DNA]</scope>
    <source>
        <strain evidence="12 13">San Diego</strain>
    </source>
</reference>
<dbReference type="InterPro" id="IPR017452">
    <property type="entry name" value="GPCR_Rhodpsn_7TM"/>
</dbReference>
<keyword evidence="8" id="KW-0807">Transducer</keyword>
<proteinExistence type="inferred from homology"/>
<evidence type="ECO:0000256" key="6">
    <source>
        <dbReference type="ARBA" id="ARBA00023136"/>
    </source>
</evidence>
<keyword evidence="4 10" id="KW-1133">Transmembrane helix</keyword>
<comment type="subcellular location">
    <subcellularLocation>
        <location evidence="1">Membrane</location>
        <topology evidence="1">Multi-pass membrane protein</topology>
    </subcellularLocation>
</comment>
<sequence length="559" mass="63589">MNSSMPSWNDSGVIGEDQGWPNQTYFYVDDYDEWGNFSGNDTQQEALSKGFKIACFCLYAIIFVLGMVGNLLFCYIVISSRSMKNITYHLLVNLSVSDLLITCLCGPLQVSNTLVLDVDLFFHISSVLFTIIQYFLPVVLMTYFYSMVAKTIWSRRDICELMDGTSHKAEKELQMLKSKRKMIKMLIVVVACYTICWIPFNIFWVLLLIWPSLEQSTWYPYIFTAVHILAVSHTCINPVIYCWMNRRVRYGFMDIVGKLKLVRDCFPKIDWDGTHLTRNARQTQFTVVRKRRTGNVSGLNSPNTLQRGESADTFSIRSGYGRGQLHHQSTVSLTTLGRMDSRASGLGSRLDDIPTHSNSTNNGRGRLLHKTSTVSCNGEMAQLLREEPLLHRVQNAKLQRQQKISTISTSTSVTNVSDEGPATPILGKPPEPNSKWILERFNNAVSSYSGGNGGTTTVQTFHFPRHHKISREMVRAELAGLSEEANETDDETPSPVSQHEMREFRKVVRRKPLTKRVESICSEEGFRLPRSQSDEIFETSLCVKRRDILPKIEPNSKEI</sequence>
<keyword evidence="3 10" id="KW-0812">Transmembrane</keyword>
<keyword evidence="6 10" id="KW-0472">Membrane</keyword>
<feature type="transmembrane region" description="Helical" evidence="10">
    <location>
        <begin position="185"/>
        <end position="209"/>
    </location>
</feature>
<feature type="transmembrane region" description="Helical" evidence="10">
    <location>
        <begin position="122"/>
        <end position="146"/>
    </location>
</feature>
<dbReference type="PROSITE" id="PS50262">
    <property type="entry name" value="G_PROTEIN_RECEP_F1_2"/>
    <property type="match status" value="2"/>
</dbReference>
<feature type="domain" description="G-protein coupled receptors family 1 profile" evidence="11">
    <location>
        <begin position="69"/>
        <end position="101"/>
    </location>
</feature>
<feature type="transmembrane region" description="Helical" evidence="10">
    <location>
        <begin position="221"/>
        <end position="243"/>
    </location>
</feature>
<dbReference type="STRING" id="6832.A0A553PTE8"/>
<feature type="region of interest" description="Disordered" evidence="9">
    <location>
        <begin position="343"/>
        <end position="367"/>
    </location>
</feature>
<keyword evidence="5" id="KW-0297">G-protein coupled receptor</keyword>
<evidence type="ECO:0000256" key="2">
    <source>
        <dbReference type="ARBA" id="ARBA00010663"/>
    </source>
</evidence>
<comment type="caution">
    <text evidence="12">The sequence shown here is derived from an EMBL/GenBank/DDBJ whole genome shotgun (WGS) entry which is preliminary data.</text>
</comment>
<evidence type="ECO:0000313" key="12">
    <source>
        <dbReference type="EMBL" id="TRY80947.1"/>
    </source>
</evidence>
<feature type="transmembrane region" description="Helical" evidence="10">
    <location>
        <begin position="90"/>
        <end position="110"/>
    </location>
</feature>